<dbReference type="InterPro" id="IPR009057">
    <property type="entry name" value="Homeodomain-like_sf"/>
</dbReference>
<dbReference type="InterPro" id="IPR050109">
    <property type="entry name" value="HTH-type_TetR-like_transc_reg"/>
</dbReference>
<organism evidence="6 7">
    <name type="scientific">Caulobacter rhizosphaerae</name>
    <dbReference type="NCBI Taxonomy" id="2010972"/>
    <lineage>
        <taxon>Bacteria</taxon>
        <taxon>Pseudomonadati</taxon>
        <taxon>Pseudomonadota</taxon>
        <taxon>Alphaproteobacteria</taxon>
        <taxon>Caulobacterales</taxon>
        <taxon>Caulobacteraceae</taxon>
        <taxon>Caulobacter</taxon>
    </lineage>
</organism>
<dbReference type="PANTHER" id="PTHR30055:SF234">
    <property type="entry name" value="HTH-TYPE TRANSCRIPTIONAL REGULATOR BETI"/>
    <property type="match status" value="1"/>
</dbReference>
<dbReference type="Pfam" id="PF17932">
    <property type="entry name" value="TetR_C_24"/>
    <property type="match status" value="1"/>
</dbReference>
<dbReference type="SUPFAM" id="SSF48498">
    <property type="entry name" value="Tetracyclin repressor-like, C-terminal domain"/>
    <property type="match status" value="1"/>
</dbReference>
<sequence length="413" mass="45531">MDDGRIASPATERYARKKEAILAAATAILNRQGVKGMTLSDVAAKVGLITTSVTYYYRKKDDLAAACFMRGVERLDALVGEAAKAPDAPSRLLAFLDLYLDLNRRVRLGEAAPLTSFTEMRALKEPLRGSVQGAFNDLFRRVRGFFEGPQFDHLDKRDRNARTHLLLEQLFWTGSWLRRYDVEDYGRVRDKMYDILVHGLTPKGAGGHAAWAPLPLPDPTPQSSEGQEWRETFLVAATRLINQRGYRGASVEDISAQLNVTKGSFYHHHEDKDALVVECFERTFAVTRKAQADARALGADGWTQLSSATAALVAYQLSEHGPLLRASSMGALPIEIRHEMVQGYNRGSERFAAIISDGVAEGSVRAVDPMIAAHMINSMLNAAASLGVWVPGLERDEAAQLFARPLLTGLFSK</sequence>
<evidence type="ECO:0000256" key="3">
    <source>
        <dbReference type="ARBA" id="ARBA00023163"/>
    </source>
</evidence>
<dbReference type="PRINTS" id="PR00455">
    <property type="entry name" value="HTHTETR"/>
</dbReference>
<dbReference type="PROSITE" id="PS50977">
    <property type="entry name" value="HTH_TETR_2"/>
    <property type="match status" value="2"/>
</dbReference>
<accession>A0ABU1N099</accession>
<dbReference type="PANTHER" id="PTHR30055">
    <property type="entry name" value="HTH-TYPE TRANSCRIPTIONAL REGULATOR RUTR"/>
    <property type="match status" value="1"/>
</dbReference>
<evidence type="ECO:0000259" key="5">
    <source>
        <dbReference type="PROSITE" id="PS50977"/>
    </source>
</evidence>
<keyword evidence="3" id="KW-0804">Transcription</keyword>
<dbReference type="InterPro" id="IPR036271">
    <property type="entry name" value="Tet_transcr_reg_TetR-rel_C_sf"/>
</dbReference>
<comment type="caution">
    <text evidence="6">The sequence shown here is derived from an EMBL/GenBank/DDBJ whole genome shotgun (WGS) entry which is preliminary data.</text>
</comment>
<feature type="domain" description="HTH tetR-type" evidence="5">
    <location>
        <begin position="227"/>
        <end position="287"/>
    </location>
</feature>
<evidence type="ECO:0000256" key="2">
    <source>
        <dbReference type="ARBA" id="ARBA00023125"/>
    </source>
</evidence>
<dbReference type="Pfam" id="PF00440">
    <property type="entry name" value="TetR_N"/>
    <property type="match status" value="2"/>
</dbReference>
<dbReference type="RefSeq" id="WP_056760826.1">
    <property type="nucleotide sequence ID" value="NZ_JAVDRL010000007.1"/>
</dbReference>
<keyword evidence="1" id="KW-0805">Transcription regulation</keyword>
<reference evidence="6 7" key="1">
    <citation type="submission" date="2023-07" db="EMBL/GenBank/DDBJ databases">
        <title>Sorghum-associated microbial communities from plants grown in Nebraska, USA.</title>
        <authorList>
            <person name="Schachtman D."/>
        </authorList>
    </citation>
    <scope>NUCLEOTIDE SEQUENCE [LARGE SCALE GENOMIC DNA]</scope>
    <source>
        <strain evidence="6 7">DS2154</strain>
    </source>
</reference>
<dbReference type="Gene3D" id="1.10.357.10">
    <property type="entry name" value="Tetracycline Repressor, domain 2"/>
    <property type="match status" value="2"/>
</dbReference>
<feature type="DNA-binding region" description="H-T-H motif" evidence="4">
    <location>
        <begin position="38"/>
        <end position="57"/>
    </location>
</feature>
<gene>
    <name evidence="6" type="ORF">J2800_002618</name>
</gene>
<keyword evidence="2 4" id="KW-0238">DNA-binding</keyword>
<dbReference type="SUPFAM" id="SSF46689">
    <property type="entry name" value="Homeodomain-like"/>
    <property type="match status" value="2"/>
</dbReference>
<dbReference type="InterPro" id="IPR041490">
    <property type="entry name" value="KstR2_TetR_C"/>
</dbReference>
<dbReference type="Gene3D" id="1.10.10.60">
    <property type="entry name" value="Homeodomain-like"/>
    <property type="match status" value="2"/>
</dbReference>
<dbReference type="EMBL" id="JAVDRL010000007">
    <property type="protein sequence ID" value="MDR6531865.1"/>
    <property type="molecule type" value="Genomic_DNA"/>
</dbReference>
<feature type="domain" description="HTH tetR-type" evidence="5">
    <location>
        <begin position="15"/>
        <end position="75"/>
    </location>
</feature>
<name>A0ABU1N099_9CAUL</name>
<evidence type="ECO:0000313" key="7">
    <source>
        <dbReference type="Proteomes" id="UP001262754"/>
    </source>
</evidence>
<feature type="DNA-binding region" description="H-T-H motif" evidence="4">
    <location>
        <begin position="250"/>
        <end position="269"/>
    </location>
</feature>
<protein>
    <submittedName>
        <fullName evidence="6">AcrR family transcriptional regulator</fullName>
    </submittedName>
</protein>
<keyword evidence="7" id="KW-1185">Reference proteome</keyword>
<proteinExistence type="predicted"/>
<dbReference type="InterPro" id="IPR001647">
    <property type="entry name" value="HTH_TetR"/>
</dbReference>
<evidence type="ECO:0000256" key="1">
    <source>
        <dbReference type="ARBA" id="ARBA00023015"/>
    </source>
</evidence>
<evidence type="ECO:0000313" key="6">
    <source>
        <dbReference type="EMBL" id="MDR6531865.1"/>
    </source>
</evidence>
<dbReference type="Proteomes" id="UP001262754">
    <property type="component" value="Unassembled WGS sequence"/>
</dbReference>
<evidence type="ECO:0000256" key="4">
    <source>
        <dbReference type="PROSITE-ProRule" id="PRU00335"/>
    </source>
</evidence>